<evidence type="ECO:0000259" key="12">
    <source>
        <dbReference type="SMART" id="SM00872"/>
    </source>
</evidence>
<feature type="transmembrane region" description="Helical" evidence="11">
    <location>
        <begin position="20"/>
        <end position="39"/>
    </location>
</feature>
<evidence type="ECO:0000256" key="1">
    <source>
        <dbReference type="ARBA" id="ARBA00009792"/>
    </source>
</evidence>
<dbReference type="PANTHER" id="PTHR11607:SF3">
    <property type="entry name" value="LYSOSOMAL ALPHA-MANNOSIDASE"/>
    <property type="match status" value="1"/>
</dbReference>
<dbReference type="InterPro" id="IPR011013">
    <property type="entry name" value="Gal_mutarotase_sf_dom"/>
</dbReference>
<dbReference type="Gene3D" id="2.60.40.1180">
    <property type="entry name" value="Golgi alpha-mannosidase II"/>
    <property type="match status" value="1"/>
</dbReference>
<gene>
    <name evidence="13" type="ORF">MCOR_46900</name>
</gene>
<dbReference type="CDD" id="cd10809">
    <property type="entry name" value="GH38N_AMII_GMII_SfManIII_like"/>
    <property type="match status" value="1"/>
</dbReference>
<keyword evidence="5" id="KW-1015">Disulfide bond</keyword>
<dbReference type="Gene3D" id="3.20.110.10">
    <property type="entry name" value="Glycoside hydrolase 38, N terminal domain"/>
    <property type="match status" value="1"/>
</dbReference>
<evidence type="ECO:0000313" key="14">
    <source>
        <dbReference type="Proteomes" id="UP000507470"/>
    </source>
</evidence>
<dbReference type="FunFam" id="3.20.110.10:FF:000003">
    <property type="entry name" value="Alpha-mannosidase"/>
    <property type="match status" value="1"/>
</dbReference>
<keyword evidence="14" id="KW-1185">Reference proteome</keyword>
<evidence type="ECO:0000256" key="8">
    <source>
        <dbReference type="ARBA" id="ARBA00093232"/>
    </source>
</evidence>
<dbReference type="EMBL" id="CACVKT020008319">
    <property type="protein sequence ID" value="CAC5414054.1"/>
    <property type="molecule type" value="Genomic_DNA"/>
</dbReference>
<dbReference type="OrthoDB" id="10261055at2759"/>
<keyword evidence="4 9" id="KW-0862">Zinc</keyword>
<keyword evidence="3 9" id="KW-0378">Hydrolase</keyword>
<dbReference type="InterPro" id="IPR037094">
    <property type="entry name" value="Glyco_hydro_38_cen_sf"/>
</dbReference>
<dbReference type="PANTHER" id="PTHR11607">
    <property type="entry name" value="ALPHA-MANNOSIDASE"/>
    <property type="match status" value="1"/>
</dbReference>
<dbReference type="GO" id="GO:0004572">
    <property type="term" value="F:mannosyl-oligosaccharide 1,3-1,6-alpha-mannosidase activity"/>
    <property type="evidence" value="ECO:0007669"/>
    <property type="project" value="UniProtKB-EC"/>
</dbReference>
<dbReference type="GO" id="GO:0006013">
    <property type="term" value="P:mannose metabolic process"/>
    <property type="evidence" value="ECO:0007669"/>
    <property type="project" value="InterPro"/>
</dbReference>
<keyword evidence="11" id="KW-1133">Transmembrane helix</keyword>
<dbReference type="EC" id="3.2.1.-" evidence="9"/>
<dbReference type="Pfam" id="PF01074">
    <property type="entry name" value="Glyco_hydro_38N"/>
    <property type="match status" value="1"/>
</dbReference>
<evidence type="ECO:0000256" key="7">
    <source>
        <dbReference type="ARBA" id="ARBA00059516"/>
    </source>
</evidence>
<comment type="cofactor">
    <cofactor evidence="9">
        <name>Zn(2+)</name>
        <dbReference type="ChEBI" id="CHEBI:29105"/>
    </cofactor>
    <text evidence="9">Binds 1 zinc ion per subunit.</text>
</comment>
<dbReference type="InterPro" id="IPR011330">
    <property type="entry name" value="Glyco_hydro/deAcase_b/a-brl"/>
</dbReference>
<evidence type="ECO:0000256" key="2">
    <source>
        <dbReference type="ARBA" id="ARBA00022723"/>
    </source>
</evidence>
<dbReference type="FunFam" id="1.20.1270.50:FF:000001">
    <property type="entry name" value="Alpha-mannosidase"/>
    <property type="match status" value="1"/>
</dbReference>
<evidence type="ECO:0000256" key="5">
    <source>
        <dbReference type="ARBA" id="ARBA00023157"/>
    </source>
</evidence>
<dbReference type="InterPro" id="IPR050843">
    <property type="entry name" value="Glycosyl_Hydrlase_38"/>
</dbReference>
<comment type="similarity">
    <text evidence="1 9">Belongs to the glycosyl hydrolase 38 family.</text>
</comment>
<dbReference type="SUPFAM" id="SSF88713">
    <property type="entry name" value="Glycoside hydrolase/deacetylase"/>
    <property type="match status" value="1"/>
</dbReference>
<feature type="domain" description="Glycoside hydrolase family 38 central" evidence="12">
    <location>
        <begin position="518"/>
        <end position="604"/>
    </location>
</feature>
<dbReference type="Pfam" id="PF07748">
    <property type="entry name" value="Glyco_hydro_38C"/>
    <property type="match status" value="1"/>
</dbReference>
<dbReference type="Pfam" id="PF09261">
    <property type="entry name" value="Alpha-mann_mid"/>
    <property type="match status" value="1"/>
</dbReference>
<comment type="function">
    <text evidence="7">Catalyzes the first committed step in the biosynthesis of complex N-glycans. It controls conversion of high mannose to complex N-glycans; the final hydrolytic step in the N-glycan maturation pathway.</text>
</comment>
<dbReference type="GO" id="GO:0046872">
    <property type="term" value="F:metal ion binding"/>
    <property type="evidence" value="ECO:0007669"/>
    <property type="project" value="UniProtKB-KW"/>
</dbReference>
<sequence length="1184" mass="136099">MEQIRITKVILKKRKMKKYMVVWGSMFFIVVIMSLYLMMETVSNNMGRVNSDDVLVAERLSKLENDLTKNEKLINEIKDTVKYVSKGDKESLKKLNDILNDADTKFNQAKEAVKELFQKPVVKVQAEQPIAIVEVHKVAVSSSNQVCTLADAPNIKTDVQMLKLVDLMTFENPDGGVWKQGWNVNYDKNKYDKKKLYVFVVPHSHCDPGWVKTLDSYFNDQVKGILDNMVAKLEAYPKMKFMYAEISFFSMWWSQIDQNKKNRVKKLIEKGQFEIITGGWVMNDEANTHYFAMIDQMIEGNQWLNLTLGVRPESGWAIDPFGHTPTMAYLLKKMNFKNMLIQRVHSLKYCFTDQEGSTDILCHMMPFYSYDVPHTCGPDPKVCCQFDFGRLSPSRWNCPWRVPPVHIHEGNVQERSLTLLDQYRKKAELYRSNVLFIPVGDDFRYDRGDEWDKQYTNYQKIFDYVNSKSDLNTQMQFGTLTDYFKKLYEVNDVKYGQKPPSYPVLSGDFFTYADRDDHYWSGYYTSRPFYKRLDRVLEYHQRSAEIAFTMATAYSRSDAYSNFPENALMKMLVTARRALGLFQHHDGITGTAKDFVVIDYGKRMLEALMNAKRIIVESMTYLTAKSKSDYKYSNDKPIFNLDESRENHDSLAEKTVIDVTDEGSPVIFFNSLAHNREQVVTVHVNTQNVKVVDGNGAEVPSQTDAFWVIKNRMAPEEFLVSFVVDVPALGSATYLLKRTTKGSKYYGRVTMYNSEAENVPEQSLFTIKTEQEKDFSIENSFLKAEFSGSTGFLKSVTTKDDGKQHKTEVNFVSYGISHGKEKSGAYLFLPDGPAKKSGAYLFLSDGPAKTINYLSPTIRITRGPIVSEVVVYHQYTEHHVRILSSPGTDGSAIDIYNLVDISSTGGNIETAMRINTDIQNTDREFFVDLNGFQMIKHKTLDKIPLQANFYPMPSMAFIEDDSYRFNVLSGQSLGMASLDVGQIEIMMDRRLNQDDNRGLGQPVHDNKVTPNRFALLFEKRLKPRPREKITGFPSLQAHLTSLQLIQPIFVIPKNSESDSISLLPNFKPMQKTLPCEIHLLNFRSLRYSEDDTSHGFKPRKDVAMLLHHLGFDCNFPNHGLKCDSTDGKISFLRLFRELTFKNTKETSLSLNYDQRDVKSGETMSVKPMEIYAYRTELQWMASTY</sequence>
<keyword evidence="11" id="KW-0472">Membrane</keyword>
<dbReference type="InterPro" id="IPR011682">
    <property type="entry name" value="Glyco_hydro_38_C"/>
</dbReference>
<keyword evidence="2 9" id="KW-0479">Metal-binding</keyword>
<dbReference type="Gene3D" id="1.20.1270.50">
    <property type="entry name" value="Glycoside hydrolase family 38, central domain"/>
    <property type="match status" value="1"/>
</dbReference>
<dbReference type="AlphaFoldDB" id="A0A6J8DZQ0"/>
<evidence type="ECO:0000256" key="9">
    <source>
        <dbReference type="RuleBase" id="RU361199"/>
    </source>
</evidence>
<evidence type="ECO:0000313" key="13">
    <source>
        <dbReference type="EMBL" id="CAC5414054.1"/>
    </source>
</evidence>
<feature type="coiled-coil region" evidence="10">
    <location>
        <begin position="60"/>
        <end position="119"/>
    </location>
</feature>
<dbReference type="InterPro" id="IPR013780">
    <property type="entry name" value="Glyco_hydro_b"/>
</dbReference>
<dbReference type="SUPFAM" id="SSF88688">
    <property type="entry name" value="Families 57/38 glycoside transferase middle domain"/>
    <property type="match status" value="1"/>
</dbReference>
<dbReference type="InterPro" id="IPR015341">
    <property type="entry name" value="Glyco_hydro_38_cen"/>
</dbReference>
<dbReference type="GO" id="GO:0000139">
    <property type="term" value="C:Golgi membrane"/>
    <property type="evidence" value="ECO:0007669"/>
    <property type="project" value="TreeGrafter"/>
</dbReference>
<dbReference type="InterPro" id="IPR000602">
    <property type="entry name" value="Glyco_hydro_38_N"/>
</dbReference>
<protein>
    <recommendedName>
        <fullName evidence="9">Alpha-mannosidase</fullName>
        <ecNumber evidence="9">3.2.1.-</ecNumber>
    </recommendedName>
</protein>
<accession>A0A6J8DZQ0</accession>
<evidence type="ECO:0000256" key="3">
    <source>
        <dbReference type="ARBA" id="ARBA00022801"/>
    </source>
</evidence>
<dbReference type="SMART" id="SM00872">
    <property type="entry name" value="Alpha-mann_mid"/>
    <property type="match status" value="1"/>
</dbReference>
<evidence type="ECO:0000256" key="4">
    <source>
        <dbReference type="ARBA" id="ARBA00022833"/>
    </source>
</evidence>
<dbReference type="InterPro" id="IPR028995">
    <property type="entry name" value="Glyco_hydro_57/38_cen_sf"/>
</dbReference>
<keyword evidence="10" id="KW-0175">Coiled coil</keyword>
<proteinExistence type="inferred from homology"/>
<evidence type="ECO:0000256" key="10">
    <source>
        <dbReference type="SAM" id="Coils"/>
    </source>
</evidence>
<dbReference type="SUPFAM" id="SSF74650">
    <property type="entry name" value="Galactose mutarotase-like"/>
    <property type="match status" value="2"/>
</dbReference>
<dbReference type="Gene3D" id="2.70.98.30">
    <property type="entry name" value="Golgi alpha-mannosidase II, domain 4"/>
    <property type="match status" value="1"/>
</dbReference>
<dbReference type="InterPro" id="IPR027291">
    <property type="entry name" value="Glyco_hydro_38_N_sf"/>
</dbReference>
<dbReference type="GO" id="GO:0006491">
    <property type="term" value="P:N-glycan processing"/>
    <property type="evidence" value="ECO:0007669"/>
    <property type="project" value="TreeGrafter"/>
</dbReference>
<name>A0A6J8DZQ0_MYTCO</name>
<reference evidence="13 14" key="1">
    <citation type="submission" date="2020-06" db="EMBL/GenBank/DDBJ databases">
        <authorList>
            <person name="Li R."/>
            <person name="Bekaert M."/>
        </authorList>
    </citation>
    <scope>NUCLEOTIDE SEQUENCE [LARGE SCALE GENOMIC DNA]</scope>
    <source>
        <strain evidence="14">wild</strain>
    </source>
</reference>
<dbReference type="GO" id="GO:0030246">
    <property type="term" value="F:carbohydrate binding"/>
    <property type="evidence" value="ECO:0007669"/>
    <property type="project" value="InterPro"/>
</dbReference>
<evidence type="ECO:0000256" key="6">
    <source>
        <dbReference type="ARBA" id="ARBA00023295"/>
    </source>
</evidence>
<keyword evidence="11" id="KW-0812">Transmembrane</keyword>
<comment type="catalytic activity">
    <reaction evidence="8">
        <text>N(4)-{beta-D-GlcNAc-(1-&gt;2)-alpha-D-Man-(1-&gt;3)-[alpha-D-Man-(1-&gt;3)-[alpha-D-Man-(1-&gt;6)]-alpha-D-Man-(1-&gt;6)]-beta-D-Man-(1-&gt;4)-beta-D-GlcNAc-(1-&gt;4)-beta-D-GlcNAc}-L-asparaginyl-[protein] + 2 H2O = 2 alpha-D-mannopyranose + an N(4)-{beta-D-GlcNAc-(1-&gt;2)-alpha-D-Man-(1-&gt;3)-[alpha-D-Man-(1-&gt;6)]-beta-D-Man-(1-&gt;4)-beta-D-GlcNAc-(1-&gt;4)-beta-D-GlcNAc}-L-asparaginyl-[protein]</text>
        <dbReference type="Rhea" id="RHEA:56052"/>
        <dbReference type="Rhea" id="RHEA-COMP:14368"/>
        <dbReference type="Rhea" id="RHEA-COMP:14369"/>
        <dbReference type="ChEBI" id="CHEBI:15377"/>
        <dbReference type="ChEBI" id="CHEBI:28729"/>
        <dbReference type="ChEBI" id="CHEBI:60615"/>
        <dbReference type="ChEBI" id="CHEBI:60625"/>
        <dbReference type="EC" id="3.2.1.114"/>
    </reaction>
</comment>
<keyword evidence="6 9" id="KW-0326">Glycosidase</keyword>
<organism evidence="13 14">
    <name type="scientific">Mytilus coruscus</name>
    <name type="common">Sea mussel</name>
    <dbReference type="NCBI Taxonomy" id="42192"/>
    <lineage>
        <taxon>Eukaryota</taxon>
        <taxon>Metazoa</taxon>
        <taxon>Spiralia</taxon>
        <taxon>Lophotrochozoa</taxon>
        <taxon>Mollusca</taxon>
        <taxon>Bivalvia</taxon>
        <taxon>Autobranchia</taxon>
        <taxon>Pteriomorphia</taxon>
        <taxon>Mytilida</taxon>
        <taxon>Mytiloidea</taxon>
        <taxon>Mytilidae</taxon>
        <taxon>Mytilinae</taxon>
        <taxon>Mytilus</taxon>
    </lineage>
</organism>
<evidence type="ECO:0000256" key="11">
    <source>
        <dbReference type="SAM" id="Phobius"/>
    </source>
</evidence>
<dbReference type="Proteomes" id="UP000507470">
    <property type="component" value="Unassembled WGS sequence"/>
</dbReference>